<proteinExistence type="predicted"/>
<dbReference type="AlphaFoldDB" id="A0A381R2M6"/>
<accession>A0A381R2M6</accession>
<organism evidence="1">
    <name type="scientific">marine metagenome</name>
    <dbReference type="NCBI Taxonomy" id="408172"/>
    <lineage>
        <taxon>unclassified sequences</taxon>
        <taxon>metagenomes</taxon>
        <taxon>ecological metagenomes</taxon>
    </lineage>
</organism>
<evidence type="ECO:0000313" key="1">
    <source>
        <dbReference type="EMBL" id="SUZ85981.1"/>
    </source>
</evidence>
<reference evidence="1" key="1">
    <citation type="submission" date="2018-05" db="EMBL/GenBank/DDBJ databases">
        <authorList>
            <person name="Lanie J.A."/>
            <person name="Ng W.-L."/>
            <person name="Kazmierczak K.M."/>
            <person name="Andrzejewski T.M."/>
            <person name="Davidsen T.M."/>
            <person name="Wayne K.J."/>
            <person name="Tettelin H."/>
            <person name="Glass J.I."/>
            <person name="Rusch D."/>
            <person name="Podicherti R."/>
            <person name="Tsui H.-C.T."/>
            <person name="Winkler M.E."/>
        </authorList>
    </citation>
    <scope>NUCLEOTIDE SEQUENCE</scope>
</reference>
<name>A0A381R2M6_9ZZZZ</name>
<gene>
    <name evidence="1" type="ORF">METZ01_LOCUS38835</name>
</gene>
<protein>
    <submittedName>
        <fullName evidence="1">Uncharacterized protein</fullName>
    </submittedName>
</protein>
<dbReference type="EMBL" id="UINC01001660">
    <property type="protein sequence ID" value="SUZ85981.1"/>
    <property type="molecule type" value="Genomic_DNA"/>
</dbReference>
<sequence length="127" mass="14913">MKKLLLFLFVIGCSNTKALYTHSDNMSRLITKQLVLDRFGEPTAISKEDNIDEYYYDFGVFNQRVNYYHPNISTVSPNQTFAEYNMPMSYAERSVYKYIKFKMIKDSVISWESSGVNFATKKKKNQK</sequence>